<dbReference type="VEuPathDB" id="PlasmoDB:Py17XNL_000900512"/>
<dbReference type="RefSeq" id="XP_727838.1">
    <property type="nucleotide sequence ID" value="XM_722745.1"/>
</dbReference>
<keyword evidence="1" id="KW-0812">Transmembrane</keyword>
<reference evidence="3" key="2">
    <citation type="submission" date="2014-05" db="EMBL/GenBank/DDBJ databases">
        <authorList>
            <person name="Aslett M.A."/>
            <person name="De Silva N."/>
        </authorList>
    </citation>
    <scope>NUCLEOTIDE SEQUENCE</scope>
    <source>
        <strain evidence="3">17X</strain>
    </source>
</reference>
<evidence type="ECO:0000256" key="1">
    <source>
        <dbReference type="SAM" id="Phobius"/>
    </source>
</evidence>
<dbReference type="AlphaFoldDB" id="A0A077TSF9"/>
<organism evidence="3 4">
    <name type="scientific">Plasmodium yoelii</name>
    <dbReference type="NCBI Taxonomy" id="5861"/>
    <lineage>
        <taxon>Eukaryota</taxon>
        <taxon>Sar</taxon>
        <taxon>Alveolata</taxon>
        <taxon>Apicomplexa</taxon>
        <taxon>Aconoidasida</taxon>
        <taxon>Haemosporida</taxon>
        <taxon>Plasmodiidae</taxon>
        <taxon>Plasmodium</taxon>
        <taxon>Plasmodium (Vinckeia)</taxon>
    </lineage>
</organism>
<dbReference type="EMBL" id="LM993663">
    <property type="protein sequence ID" value="VTZ78687.1"/>
    <property type="molecule type" value="Genomic_DNA"/>
</dbReference>
<evidence type="ECO:0000313" key="2">
    <source>
        <dbReference type="EMBL" id="CDS44114.1"/>
    </source>
</evidence>
<keyword evidence="1" id="KW-1133">Transmembrane helix</keyword>
<sequence>MNKQVCERFKNVWTNFTYEPSNQSYQIKNDNDFKQYCSNQNCVNELEKIDAGFLYLLDGFFKNSSVFESVAKSNIDLVEYILIWLSYILSLKKNEGSESLNYFYTTNINNDKYTNIIGGVDAYSSYKDLIDKKKDFLNIKFEDVSKFYDAFKLLCEMYIEFDDENKNCKKYFEGDNKFFKKYEELKNDPSISRNNSYNQILSTLLNDYDNLKSKCNNFPSHLTYSLISIAFIFIAITIFWRFSYKYSLFGFRKRAQKQYLREKIKNIKKRMNH</sequence>
<reference evidence="3 4" key="1">
    <citation type="journal article" date="2014" name="BMC Biol.">
        <title>A comprehensive evaluation of rodent malaria parasite genomes and gene expression.</title>
        <authorList>
            <person name="Otto T.D."/>
            <person name="Bohme U."/>
            <person name="Jackson A.P."/>
            <person name="Hunt M."/>
            <person name="Franke-Fayard B."/>
            <person name="Hoeijmakers W.A."/>
            <person name="Religa A.A."/>
            <person name="Robertson L."/>
            <person name="Sanders M."/>
            <person name="Ogun S.A."/>
            <person name="Cunningham D."/>
            <person name="Erhart A."/>
            <person name="Billker O."/>
            <person name="Khan S.M."/>
            <person name="Stunnenberg H.G."/>
            <person name="Langhorne J."/>
            <person name="Holder A.A."/>
            <person name="Waters A.P."/>
            <person name="Newbold C.I."/>
            <person name="Pain A."/>
            <person name="Berriman M."/>
            <person name="Janse C.J."/>
        </authorList>
    </citation>
    <scope>NUCLEOTIDE SEQUENCE [LARGE SCALE GENOMIC DNA]</scope>
    <source>
        <strain evidence="3 4">17X</strain>
        <strain evidence="2">YM</strain>
    </source>
</reference>
<dbReference type="InterPro" id="IPR006477">
    <property type="entry name" value="Yir_bir_cir"/>
</dbReference>
<keyword evidence="1" id="KW-0472">Membrane</keyword>
<dbReference type="VEuPathDB" id="PlasmoDB:PYYM_0021200"/>
<proteinExistence type="predicted"/>
<dbReference type="NCBIfam" id="TIGR01590">
    <property type="entry name" value="yir-bir-cir_Pla"/>
    <property type="match status" value="1"/>
</dbReference>
<dbReference type="Proteomes" id="UP000072874">
    <property type="component" value="Chromosome 9"/>
</dbReference>
<accession>A0A077TSF9</accession>
<evidence type="ECO:0000313" key="4">
    <source>
        <dbReference type="Proteomes" id="UP000072874"/>
    </source>
</evidence>
<name>A0A077TSF9_PLAYE</name>
<dbReference type="VEuPathDB" id="PlasmoDB:PY07053"/>
<dbReference type="GeneID" id="3854284"/>
<dbReference type="KEGG" id="pyo:PY17X_0950501"/>
<feature type="transmembrane region" description="Helical" evidence="1">
    <location>
        <begin position="222"/>
        <end position="244"/>
    </location>
</feature>
<evidence type="ECO:0000313" key="3">
    <source>
        <dbReference type="EMBL" id="VTZ78687.1"/>
    </source>
</evidence>
<dbReference type="OrthoDB" id="373137at2759"/>
<dbReference type="VEuPathDB" id="PlasmoDB:PY17X_0950501"/>
<dbReference type="EMBL" id="LK023143">
    <property type="protein sequence ID" value="CDS44114.1"/>
    <property type="molecule type" value="Genomic_DNA"/>
</dbReference>
<dbReference type="Pfam" id="PF06022">
    <property type="entry name" value="Cir_Bir_Yir"/>
    <property type="match status" value="1"/>
</dbReference>
<protein>
    <submittedName>
        <fullName evidence="3">YIR protein</fullName>
    </submittedName>
</protein>
<reference evidence="3" key="4">
    <citation type="submission" date="2019-05" db="EMBL/GenBank/DDBJ databases">
        <authorList>
            <consortium name="Pathogen Informatics"/>
        </authorList>
    </citation>
    <scope>NUCLEOTIDE SEQUENCE</scope>
    <source>
        <strain evidence="3">17X</strain>
    </source>
</reference>
<reference evidence="2" key="3">
    <citation type="submission" date="2014-05" db="EMBL/GenBank/DDBJ databases">
        <authorList>
            <person name="Aslett A.Martin."/>
            <person name="De Silva Nishadi"/>
        </authorList>
    </citation>
    <scope>NUCLEOTIDE SEQUENCE</scope>
    <source>
        <strain evidence="2">YM</strain>
    </source>
</reference>
<gene>
    <name evidence="3" type="ORF">PY17X_0950501</name>
    <name evidence="2" type="ORF">PYYM_0021200</name>
</gene>